<gene>
    <name evidence="5" type="ORF">Fuma_02563</name>
</gene>
<evidence type="ECO:0000259" key="2">
    <source>
        <dbReference type="Pfam" id="PF07619"/>
    </source>
</evidence>
<evidence type="ECO:0000313" key="6">
    <source>
        <dbReference type="Proteomes" id="UP000187735"/>
    </source>
</evidence>
<keyword evidence="6" id="KW-1185">Reference proteome</keyword>
<accession>A0A1P8WFW2</accession>
<name>A0A1P8WFW2_9PLAN</name>
<evidence type="ECO:0000259" key="3">
    <source>
        <dbReference type="Pfam" id="PF07622"/>
    </source>
</evidence>
<dbReference type="Pfam" id="PF20407">
    <property type="entry name" value="DUF1583_N"/>
    <property type="match status" value="1"/>
</dbReference>
<dbReference type="InterPro" id="IPR011659">
    <property type="entry name" value="WD40"/>
</dbReference>
<dbReference type="AlphaFoldDB" id="A0A1P8WFW2"/>
<reference evidence="5 6" key="1">
    <citation type="journal article" date="2016" name="Front. Microbiol.">
        <title>Fuerstia marisgermanicae gen. nov., sp. nov., an Unusual Member of the Phylum Planctomycetes from the German Wadden Sea.</title>
        <authorList>
            <person name="Kohn T."/>
            <person name="Heuer A."/>
            <person name="Jogler M."/>
            <person name="Vollmers J."/>
            <person name="Boedeker C."/>
            <person name="Bunk B."/>
            <person name="Rast P."/>
            <person name="Borchert D."/>
            <person name="Glockner I."/>
            <person name="Freese H.M."/>
            <person name="Klenk H.P."/>
            <person name="Overmann J."/>
            <person name="Kaster A.K."/>
            <person name="Rohde M."/>
            <person name="Wiegand S."/>
            <person name="Jogler C."/>
        </authorList>
    </citation>
    <scope>NUCLEOTIDE SEQUENCE [LARGE SCALE GENOMIC DNA]</scope>
    <source>
        <strain evidence="5 6">NH11</strain>
    </source>
</reference>
<comment type="similarity">
    <text evidence="1">Belongs to the TolB family.</text>
</comment>
<dbReference type="SUPFAM" id="SSF69304">
    <property type="entry name" value="Tricorn protease N-terminal domain"/>
    <property type="match status" value="1"/>
</dbReference>
<dbReference type="PANTHER" id="PTHR36842">
    <property type="entry name" value="PROTEIN TOLB HOMOLOG"/>
    <property type="match status" value="1"/>
</dbReference>
<feature type="domain" description="DUF1583" evidence="4">
    <location>
        <begin position="480"/>
        <end position="626"/>
    </location>
</feature>
<dbReference type="Pfam" id="PF07676">
    <property type="entry name" value="PD40"/>
    <property type="match status" value="2"/>
</dbReference>
<evidence type="ECO:0000313" key="5">
    <source>
        <dbReference type="EMBL" id="APZ92951.1"/>
    </source>
</evidence>
<sequence>MGMKMAFQGEATKTLRSQPVNYRWPFDWLAHTFVLVASLLVAGGGVATADETQLALDDIFGSGVVEDNSNAIRERAAGLDDDEERFRVLSDWILPSGSHTRFRVSGRFQTHADNGKSGGVLVSPVYDLLAVAESLGHLDELRHRVAAVRSEDAQQQRAKAALLAMIAMYLRDDDAAFQQIDQLKKLVQGYVPRTVQEQWPETLLVFADVHHFPQSHFAPDLPEYLYEQRTRKGIPQHAEEWHAHIASLMMKNAVQRRPAAKAISQDQFKLWIPSERHRHHTRGSGLPAATWIWSTEKGEHVTGHEDDYLFFASPLRGDFDVDADISPIGRTQVLSAGELLGQTWGGASLFEGNVRHGIKARKLNQPLAKLGKWIHYRAAYRGDECRVYLNGRLMKVIPRPATADPWIAFRSWSRNDANFRDVRITGRPVVPESIDLINPDLTGWWTYYGESYGYELAAWNVTASPDGPGEIVGTKNSRLAGTWCEHLLRYIRPLGQQSTVEYEFYFSPGSANAFPAIDRTAFAITPQKVLTHAITDGTYEQSTASPVLAEYDTSLSTQPAALPLRANEWNRMKVQINKQLVRLELNGEFVGEYELAADNSRHFGFFHFADRDELRVRNVKLTGHWPIKVPPLAEQEFVDIAAANLSDTELPDVFRHDFAADGLEQRYIGAAAGRLGRVSATPAGAVQHVTSSGAWSQSHFDANFRMDGDFDFSARFDPLDVTDHDLNGCGIFVSFGDRYQIECNRRPYGTNNQRVTVAWREPVGDGEFKASYENLSTEAKAGTFRMARRDDHITLLFAENDSDQFRVVDSRTIEGIGQHGADARLQAVANKGGTTTVTWKSLRVSADELWYLPDPREEQPRLIYVMDADGGNLQQITAPLLNVNSQGSPDWSPDATRIAFDAWTGQVETSFVYVVNADGSNMKKLGLGSMPTFSASNDRLACTSLLTGTVLFDGNGGNRENLVEEGWGAQWSPNGKWIAYESRHRTEGRSQRNITIIDVETKQKRQLLKGRDADRFRHILYNMEWSPDSSQICFKGIVSGGQEVCIVNVADSAVRTLTTANMGPDFAWHPDGRTIMMWGVLSVLGGAEAGATHSMKGNRLYQFDLESGELKLYPGQPMNQDNSGPAWSPDGKRLAFCGKQFPGPVRWTEMKAERSP</sequence>
<dbReference type="InterPro" id="IPR022660">
    <property type="entry name" value="DUF1581"/>
</dbReference>
<dbReference type="SUPFAM" id="SSF82171">
    <property type="entry name" value="DPP6 N-terminal domain-like"/>
    <property type="match status" value="1"/>
</dbReference>
<protein>
    <submittedName>
        <fullName evidence="5">Translocation protein</fullName>
    </submittedName>
</protein>
<organism evidence="5 6">
    <name type="scientific">Fuerstiella marisgermanici</name>
    <dbReference type="NCBI Taxonomy" id="1891926"/>
    <lineage>
        <taxon>Bacteria</taxon>
        <taxon>Pseudomonadati</taxon>
        <taxon>Planctomycetota</taxon>
        <taxon>Planctomycetia</taxon>
        <taxon>Planctomycetales</taxon>
        <taxon>Planctomycetaceae</taxon>
        <taxon>Fuerstiella</taxon>
    </lineage>
</organism>
<evidence type="ECO:0000259" key="4">
    <source>
        <dbReference type="Pfam" id="PF20407"/>
    </source>
</evidence>
<dbReference type="Proteomes" id="UP000187735">
    <property type="component" value="Chromosome"/>
</dbReference>
<evidence type="ECO:0000256" key="1">
    <source>
        <dbReference type="ARBA" id="ARBA00009820"/>
    </source>
</evidence>
<dbReference type="InterPro" id="IPR046518">
    <property type="entry name" value="DUF1583_N"/>
</dbReference>
<feature type="domain" description="DUF1581" evidence="2">
    <location>
        <begin position="377"/>
        <end position="451"/>
    </location>
</feature>
<dbReference type="PANTHER" id="PTHR36842:SF1">
    <property type="entry name" value="PROTEIN TOLB"/>
    <property type="match status" value="1"/>
</dbReference>
<dbReference type="InterPro" id="IPR011042">
    <property type="entry name" value="6-blade_b-propeller_TolB-like"/>
</dbReference>
<dbReference type="Pfam" id="PF07622">
    <property type="entry name" value="DUF1583"/>
    <property type="match status" value="1"/>
</dbReference>
<feature type="domain" description="DUF1583" evidence="3">
    <location>
        <begin position="648"/>
        <end position="851"/>
    </location>
</feature>
<dbReference type="Gene3D" id="2.60.120.560">
    <property type="entry name" value="Exo-inulinase, domain 1"/>
    <property type="match status" value="1"/>
</dbReference>
<dbReference type="Pfam" id="PF07619">
    <property type="entry name" value="DUF1581"/>
    <property type="match status" value="1"/>
</dbReference>
<proteinExistence type="inferred from homology"/>
<dbReference type="STRING" id="1891926.Fuma_02563"/>
<dbReference type="KEGG" id="fmr:Fuma_02563"/>
<dbReference type="EMBL" id="CP017641">
    <property type="protein sequence ID" value="APZ92951.1"/>
    <property type="molecule type" value="Genomic_DNA"/>
</dbReference>
<dbReference type="InterPro" id="IPR011475">
    <property type="entry name" value="DUF1583"/>
</dbReference>
<dbReference type="Gene3D" id="2.120.10.30">
    <property type="entry name" value="TolB, C-terminal domain"/>
    <property type="match status" value="2"/>
</dbReference>